<dbReference type="SUPFAM" id="SSF53448">
    <property type="entry name" value="Nucleotide-diphospho-sugar transferases"/>
    <property type="match status" value="1"/>
</dbReference>
<sequence>MNNNREHRHLSNIEVVKLVTLLEEGHHQQEVVLRLGKLVSTTGDKDRVEKGRQRMQKTVCLLRICAKRKRFCTARELKNDLQLATVTTVITDTIRRRLSEAEIKPYRPATGPVLSAAHRRACLQFAHRHADSKHTLQSPKATLPTLYYHPCSLMAAIIRFLCWIMRVPKRSQHDYMDIHCPLKESPFSDSSVKEVFFLCIMACTYNFIVELMPNEKQLLPHLVENEDFKSIINSAQPVWHKSITSFASLRQDVFSDLQNIDKVQGVKWKRFPTLNKILKGHRRGELTVITGPTGCGKTTFISEYSLDLATQGVCKNRYSGDLGVMPLDFDKASLSYAAKKRKEDKKDKDLTDVPLTRNKAHTLPYFLATLENLDYPKDRISLWIRSDHNTDRTIEVLEKWIAQVKDQYHMISTEFVKDQELYPDERGPAHWTKERFDHTVDCDVFLTNPNTLNFLISKNYTIVAPMLKSDGLYSNFWHGMTEDYYYLRTDDYKPVLNRERIGCFNVPMVHSCVLVDLRRHVSDRLTYYPENVSNFDGPVDDIITFAIAANRSGVSLNLCNEEQFGFVMVPLEQDDKLSLDYEQMRNIKLEVLTDEKPLLPTKSLEQYTSLPEKDQLGFDKIFMINLVRRPERRKRMKMCFDELGLLVTIVDAVDGK</sequence>
<comment type="similarity">
    <text evidence="1">Belongs to the glycosyltransferase 25 family.</text>
</comment>
<feature type="domain" description="Transposase Tc1-like" evidence="4">
    <location>
        <begin position="64"/>
        <end position="131"/>
    </location>
</feature>
<dbReference type="Pfam" id="PF01498">
    <property type="entry name" value="HTH_Tnp_Tc3_2"/>
    <property type="match status" value="1"/>
</dbReference>
<dbReference type="PANTHER" id="PTHR10730:SF53">
    <property type="entry name" value="GLYCOSYLTRANSFERASE 25 FAMILY MEMBER"/>
    <property type="match status" value="1"/>
</dbReference>
<keyword evidence="3" id="KW-0808">Transferase</keyword>
<dbReference type="Proteomes" id="UP000719412">
    <property type="component" value="Unassembled WGS sequence"/>
</dbReference>
<accession>A0A8J6H344</accession>
<evidence type="ECO:0000313" key="5">
    <source>
        <dbReference type="EMBL" id="KAH0807434.1"/>
    </source>
</evidence>
<dbReference type="PANTHER" id="PTHR10730">
    <property type="entry name" value="PROCOLLAGEN-LYSINE,2-OXOGLUTARATE 5-DIOXYGENASE/GLYCOSYLTRANSFERASE 25 FAMILY MEMBER"/>
    <property type="match status" value="1"/>
</dbReference>
<evidence type="ECO:0000256" key="2">
    <source>
        <dbReference type="ARBA" id="ARBA00022676"/>
    </source>
</evidence>
<dbReference type="InterPro" id="IPR002492">
    <property type="entry name" value="Transposase_Tc1-like"/>
</dbReference>
<dbReference type="SUPFAM" id="SSF52540">
    <property type="entry name" value="P-loop containing nucleoside triphosphate hydrolases"/>
    <property type="match status" value="1"/>
</dbReference>
<dbReference type="Gene3D" id="3.90.550.10">
    <property type="entry name" value="Spore Coat Polysaccharide Biosynthesis Protein SpsA, Chain A"/>
    <property type="match status" value="1"/>
</dbReference>
<reference evidence="5" key="1">
    <citation type="journal article" date="2020" name="J Insects Food Feed">
        <title>The yellow mealworm (Tenebrio molitor) genome: a resource for the emerging insects as food and feed industry.</title>
        <authorList>
            <person name="Eriksson T."/>
            <person name="Andere A."/>
            <person name="Kelstrup H."/>
            <person name="Emery V."/>
            <person name="Picard C."/>
        </authorList>
    </citation>
    <scope>NUCLEOTIDE SEQUENCE</scope>
    <source>
        <strain evidence="5">Stoneville</strain>
        <tissue evidence="5">Whole head</tissue>
    </source>
</reference>
<dbReference type="Gene3D" id="3.40.50.300">
    <property type="entry name" value="P-loop containing nucleotide triphosphate hydrolases"/>
    <property type="match status" value="1"/>
</dbReference>
<evidence type="ECO:0000313" key="6">
    <source>
        <dbReference type="Proteomes" id="UP000719412"/>
    </source>
</evidence>
<keyword evidence="2" id="KW-0328">Glycosyltransferase</keyword>
<protein>
    <recommendedName>
        <fullName evidence="4">Transposase Tc1-like domain-containing protein</fullName>
    </recommendedName>
</protein>
<dbReference type="GO" id="GO:0050211">
    <property type="term" value="F:procollagen galactosyltransferase activity"/>
    <property type="evidence" value="ECO:0007669"/>
    <property type="project" value="TreeGrafter"/>
</dbReference>
<comment type="caution">
    <text evidence="5">The sequence shown here is derived from an EMBL/GenBank/DDBJ whole genome shotgun (WGS) entry which is preliminary data.</text>
</comment>
<gene>
    <name evidence="5" type="ORF">GEV33_015357</name>
</gene>
<organism evidence="5 6">
    <name type="scientific">Tenebrio molitor</name>
    <name type="common">Yellow mealworm beetle</name>
    <dbReference type="NCBI Taxonomy" id="7067"/>
    <lineage>
        <taxon>Eukaryota</taxon>
        <taxon>Metazoa</taxon>
        <taxon>Ecdysozoa</taxon>
        <taxon>Arthropoda</taxon>
        <taxon>Hexapoda</taxon>
        <taxon>Insecta</taxon>
        <taxon>Pterygota</taxon>
        <taxon>Neoptera</taxon>
        <taxon>Endopterygota</taxon>
        <taxon>Coleoptera</taxon>
        <taxon>Polyphaga</taxon>
        <taxon>Cucujiformia</taxon>
        <taxon>Tenebrionidae</taxon>
        <taxon>Tenebrio</taxon>
    </lineage>
</organism>
<dbReference type="EMBL" id="JABDTM020030434">
    <property type="protein sequence ID" value="KAH0807434.1"/>
    <property type="molecule type" value="Genomic_DNA"/>
</dbReference>
<evidence type="ECO:0000256" key="3">
    <source>
        <dbReference type="ARBA" id="ARBA00022679"/>
    </source>
</evidence>
<name>A0A8J6H344_TENMO</name>
<proteinExistence type="inferred from homology"/>
<dbReference type="GO" id="GO:0006313">
    <property type="term" value="P:DNA transposition"/>
    <property type="evidence" value="ECO:0007669"/>
    <property type="project" value="InterPro"/>
</dbReference>
<dbReference type="Pfam" id="PF13481">
    <property type="entry name" value="AAA_25"/>
    <property type="match status" value="1"/>
</dbReference>
<dbReference type="GO" id="GO:0003677">
    <property type="term" value="F:DNA binding"/>
    <property type="evidence" value="ECO:0007669"/>
    <property type="project" value="InterPro"/>
</dbReference>
<evidence type="ECO:0000259" key="4">
    <source>
        <dbReference type="Pfam" id="PF01498"/>
    </source>
</evidence>
<dbReference type="InterPro" id="IPR029044">
    <property type="entry name" value="Nucleotide-diphossugar_trans"/>
</dbReference>
<reference evidence="5" key="2">
    <citation type="submission" date="2021-08" db="EMBL/GenBank/DDBJ databases">
        <authorList>
            <person name="Eriksson T."/>
        </authorList>
    </citation>
    <scope>NUCLEOTIDE SEQUENCE</scope>
    <source>
        <strain evidence="5">Stoneville</strain>
        <tissue evidence="5">Whole head</tissue>
    </source>
</reference>
<dbReference type="InterPro" id="IPR027417">
    <property type="entry name" value="P-loop_NTPase"/>
</dbReference>
<dbReference type="InterPro" id="IPR050757">
    <property type="entry name" value="Collagen_mod_GT25"/>
</dbReference>
<dbReference type="AlphaFoldDB" id="A0A8J6H344"/>
<keyword evidence="6" id="KW-1185">Reference proteome</keyword>
<evidence type="ECO:0000256" key="1">
    <source>
        <dbReference type="ARBA" id="ARBA00006721"/>
    </source>
</evidence>
<dbReference type="GO" id="GO:0015074">
    <property type="term" value="P:DNA integration"/>
    <property type="evidence" value="ECO:0007669"/>
    <property type="project" value="InterPro"/>
</dbReference>